<dbReference type="AlphaFoldDB" id="A0A1V2EYJ8"/>
<dbReference type="EMBL" id="MPSB01000002">
    <property type="protein sequence ID" value="ONF97358.1"/>
    <property type="molecule type" value="Genomic_DNA"/>
</dbReference>
<organism evidence="2 3">
    <name type="scientific">Sphingomonas jeddahensis</name>
    <dbReference type="NCBI Taxonomy" id="1915074"/>
    <lineage>
        <taxon>Bacteria</taxon>
        <taxon>Pseudomonadati</taxon>
        <taxon>Pseudomonadota</taxon>
        <taxon>Alphaproteobacteria</taxon>
        <taxon>Sphingomonadales</taxon>
        <taxon>Sphingomonadaceae</taxon>
        <taxon>Sphingomonas</taxon>
    </lineage>
</organism>
<dbReference type="PANTHER" id="PTHR40260">
    <property type="entry name" value="BLR8190 PROTEIN"/>
    <property type="match status" value="1"/>
</dbReference>
<dbReference type="GO" id="GO:0016491">
    <property type="term" value="F:oxidoreductase activity"/>
    <property type="evidence" value="ECO:0007669"/>
    <property type="project" value="InterPro"/>
</dbReference>
<proteinExistence type="predicted"/>
<evidence type="ECO:0000313" key="3">
    <source>
        <dbReference type="Proteomes" id="UP000188729"/>
    </source>
</evidence>
<dbReference type="InterPro" id="IPR011008">
    <property type="entry name" value="Dimeric_a/b-barrel"/>
</dbReference>
<evidence type="ECO:0000313" key="2">
    <source>
        <dbReference type="EMBL" id="ONF97358.1"/>
    </source>
</evidence>
<gene>
    <name evidence="2" type="ORF">SPHI_07960</name>
</gene>
<dbReference type="Pfam" id="PF07110">
    <property type="entry name" value="EthD"/>
    <property type="match status" value="1"/>
</dbReference>
<feature type="domain" description="EthD" evidence="1">
    <location>
        <begin position="18"/>
        <end position="87"/>
    </location>
</feature>
<sequence length="98" mass="10581">MIVSVLYPNHDGAKFDAGYYKAKHAELAREIWNPEKVELIEGQAPGGGAAPFALIAHFHFASPEAMGQAMANSRIGELQADVPNFTDITPTIMVGRTL</sequence>
<comment type="caution">
    <text evidence="2">The sequence shown here is derived from an EMBL/GenBank/DDBJ whole genome shotgun (WGS) entry which is preliminary data.</text>
</comment>
<dbReference type="OrthoDB" id="5343971at2"/>
<dbReference type="NCBIfam" id="TIGR02118">
    <property type="entry name" value="EthD family reductase"/>
    <property type="match status" value="1"/>
</dbReference>
<name>A0A1V2EYJ8_9SPHN</name>
<dbReference type="Proteomes" id="UP000188729">
    <property type="component" value="Unassembled WGS sequence"/>
</dbReference>
<dbReference type="STRING" id="1915074.SPHI_07960"/>
<dbReference type="InterPro" id="IPR009799">
    <property type="entry name" value="EthD_dom"/>
</dbReference>
<keyword evidence="3" id="KW-1185">Reference proteome</keyword>
<protein>
    <submittedName>
        <fullName evidence="2">EthD protein</fullName>
    </submittedName>
</protein>
<dbReference type="PANTHER" id="PTHR40260:SF2">
    <property type="entry name" value="BLR8190 PROTEIN"/>
    <property type="match status" value="1"/>
</dbReference>
<reference evidence="2 3" key="1">
    <citation type="submission" date="2016-11" db="EMBL/GenBank/DDBJ databases">
        <title>Genome sequence of Sphingomonas jeddahensis G39.</title>
        <authorList>
            <person name="Poehlein A."/>
            <person name="Wuebbeler J.H."/>
            <person name="Steinbuechel A."/>
            <person name="Daniel R."/>
        </authorList>
    </citation>
    <scope>NUCLEOTIDE SEQUENCE [LARGE SCALE GENOMIC DNA]</scope>
    <source>
        <strain evidence="2 3">G39</strain>
    </source>
</reference>
<dbReference type="RefSeq" id="WP_076743557.1">
    <property type="nucleotide sequence ID" value="NZ_MPSB01000002.1"/>
</dbReference>
<dbReference type="Gene3D" id="3.30.70.100">
    <property type="match status" value="1"/>
</dbReference>
<evidence type="ECO:0000259" key="1">
    <source>
        <dbReference type="Pfam" id="PF07110"/>
    </source>
</evidence>
<accession>A0A1V2EYJ8</accession>
<dbReference type="SUPFAM" id="SSF54909">
    <property type="entry name" value="Dimeric alpha+beta barrel"/>
    <property type="match status" value="1"/>
</dbReference>